<proteinExistence type="predicted"/>
<dbReference type="AlphaFoldDB" id="A0A518H613"/>
<evidence type="ECO:0000313" key="2">
    <source>
        <dbReference type="EMBL" id="QDV36286.1"/>
    </source>
</evidence>
<dbReference type="Pfam" id="PF07592">
    <property type="entry name" value="DDE_Tnp_ISAZ013"/>
    <property type="match status" value="1"/>
</dbReference>
<dbReference type="NCBIfam" id="NF033519">
    <property type="entry name" value="transpos_ISAzo13"/>
    <property type="match status" value="1"/>
</dbReference>
<reference evidence="2 3" key="1">
    <citation type="submission" date="2019-02" db="EMBL/GenBank/DDBJ databases">
        <title>Deep-cultivation of Planctomycetes and their phenomic and genomic characterization uncovers novel biology.</title>
        <authorList>
            <person name="Wiegand S."/>
            <person name="Jogler M."/>
            <person name="Boedeker C."/>
            <person name="Pinto D."/>
            <person name="Vollmers J."/>
            <person name="Rivas-Marin E."/>
            <person name="Kohn T."/>
            <person name="Peeters S.H."/>
            <person name="Heuer A."/>
            <person name="Rast P."/>
            <person name="Oberbeckmann S."/>
            <person name="Bunk B."/>
            <person name="Jeske O."/>
            <person name="Meyerdierks A."/>
            <person name="Storesund J.E."/>
            <person name="Kallscheuer N."/>
            <person name="Luecker S."/>
            <person name="Lage O.M."/>
            <person name="Pohl T."/>
            <person name="Merkel B.J."/>
            <person name="Hornburger P."/>
            <person name="Mueller R.-W."/>
            <person name="Bruemmer F."/>
            <person name="Labrenz M."/>
            <person name="Spormann A.M."/>
            <person name="Op den Camp H."/>
            <person name="Overmann J."/>
            <person name="Amann R."/>
            <person name="Jetten M.S.M."/>
            <person name="Mascher T."/>
            <person name="Medema M.H."/>
            <person name="Devos D.P."/>
            <person name="Kaster A.-K."/>
            <person name="Ovreas L."/>
            <person name="Rohde M."/>
            <person name="Galperin M.Y."/>
            <person name="Jogler C."/>
        </authorList>
    </citation>
    <scope>NUCLEOTIDE SEQUENCE [LARGE SCALE GENOMIC DNA]</scope>
    <source>
        <strain evidence="2 3">ElP</strain>
    </source>
</reference>
<sequence>MTQTIEAKYTTLRPLLDERARRLWAAVEARALGRGGIIRVAEATGLSRGTILAGLRELDTPAPPDEGRPPTGRLRRLGGGRKLLVDHDPDLLRDLEALVDPVTRGDPMSPLRWTCKSAAKLAEGLRTRGHAVGERTVNRLLHDLGYSLQGGRKTIEGKGHPDRDAQFRHINRRVKAFQRQGQPVVSVDAKEKELVGRYRNDGREWQAEGEPQEVKVHDFIDKDLGKAIPYGIDDLAADVGWVSVGVDHDTAEFAVESLRRWWRDMRSRAYPQAGRLLITADGGSSNGSRCRLWKSGLQRLADEIGRDISVCHFPPGTSKWDEIEHRMSCHITENWRGRPLVSREVVVNLIGCTTTKTGLEIEAELDGGSDPTGREVTDQQMEGLSIKRERFHGEWNYTIRPRQ</sequence>
<evidence type="ECO:0000313" key="3">
    <source>
        <dbReference type="Proteomes" id="UP000317835"/>
    </source>
</evidence>
<organism evidence="2 3">
    <name type="scientific">Tautonia plasticadhaerens</name>
    <dbReference type="NCBI Taxonomy" id="2527974"/>
    <lineage>
        <taxon>Bacteria</taxon>
        <taxon>Pseudomonadati</taxon>
        <taxon>Planctomycetota</taxon>
        <taxon>Planctomycetia</taxon>
        <taxon>Isosphaerales</taxon>
        <taxon>Isosphaeraceae</taxon>
        <taxon>Tautonia</taxon>
    </lineage>
</organism>
<keyword evidence="3" id="KW-1185">Reference proteome</keyword>
<name>A0A518H613_9BACT</name>
<dbReference type="EMBL" id="CP036426">
    <property type="protein sequence ID" value="QDV36286.1"/>
    <property type="molecule type" value="Genomic_DNA"/>
</dbReference>
<dbReference type="KEGG" id="tpla:ElP_42050"/>
<evidence type="ECO:0000256" key="1">
    <source>
        <dbReference type="SAM" id="MobiDB-lite"/>
    </source>
</evidence>
<feature type="region of interest" description="Disordered" evidence="1">
    <location>
        <begin position="57"/>
        <end position="77"/>
    </location>
</feature>
<dbReference type="Proteomes" id="UP000317835">
    <property type="component" value="Chromosome"/>
</dbReference>
<gene>
    <name evidence="2" type="ORF">ElP_42050</name>
</gene>
<protein>
    <submittedName>
        <fullName evidence="2">Rhodopirellula transposase</fullName>
    </submittedName>
</protein>
<dbReference type="InterPro" id="IPR011518">
    <property type="entry name" value="Transposase_36"/>
</dbReference>
<accession>A0A518H613</accession>